<dbReference type="Proteomes" id="UP000546126">
    <property type="component" value="Unassembled WGS sequence"/>
</dbReference>
<comment type="caution">
    <text evidence="1">The sequence shown here is derived from an EMBL/GenBank/DDBJ whole genome shotgun (WGS) entry which is preliminary data.</text>
</comment>
<dbReference type="InterPro" id="IPR045592">
    <property type="entry name" value="DUF6461"/>
</dbReference>
<dbReference type="AlphaFoldDB" id="A0A7Y6MDX5"/>
<evidence type="ECO:0000313" key="1">
    <source>
        <dbReference type="EMBL" id="NUW44988.1"/>
    </source>
</evidence>
<organism evidence="1 2">
    <name type="scientific">Nonomuraea rhodomycinica</name>
    <dbReference type="NCBI Taxonomy" id="1712872"/>
    <lineage>
        <taxon>Bacteria</taxon>
        <taxon>Bacillati</taxon>
        <taxon>Actinomycetota</taxon>
        <taxon>Actinomycetes</taxon>
        <taxon>Streptosporangiales</taxon>
        <taxon>Streptosporangiaceae</taxon>
        <taxon>Nonomuraea</taxon>
    </lineage>
</organism>
<dbReference type="Pfam" id="PF20062">
    <property type="entry name" value="DUF6461"/>
    <property type="match status" value="1"/>
</dbReference>
<keyword evidence="2" id="KW-1185">Reference proteome</keyword>
<proteinExistence type="predicted"/>
<sequence>MDAGKDLWELLVAHGIDRDAPFRGVWVEGLDVEEVARRLRADPSTAQACGWRDIVTGSYTEHGDGVIWIGPQAPGWVQVIQLDGNDAWQWRSWVELTRDGGRLLYLGWPLYELEGVEDLEYVVDGEVVTTLVVGDPEARDGADPDALDVYMDGLAFEGDTAAAEVTSALRLIGRVTGRELDEAWLNGLHTRYVIPASARDGEQARVCRGR</sequence>
<protein>
    <submittedName>
        <fullName evidence="1">Uncharacterized protein</fullName>
    </submittedName>
</protein>
<accession>A0A7Y6MDX5</accession>
<dbReference type="RefSeq" id="WP_175604465.1">
    <property type="nucleotide sequence ID" value="NZ_JABWGO010000010.1"/>
</dbReference>
<evidence type="ECO:0000313" key="2">
    <source>
        <dbReference type="Proteomes" id="UP000546126"/>
    </source>
</evidence>
<name>A0A7Y6MDX5_9ACTN</name>
<dbReference type="EMBL" id="JABWGO010000010">
    <property type="protein sequence ID" value="NUW44988.1"/>
    <property type="molecule type" value="Genomic_DNA"/>
</dbReference>
<reference evidence="1 2" key="1">
    <citation type="submission" date="2020-06" db="EMBL/GenBank/DDBJ databases">
        <authorList>
            <person name="Chanama M."/>
        </authorList>
    </citation>
    <scope>NUCLEOTIDE SEQUENCE [LARGE SCALE GENOMIC DNA]</scope>
    <source>
        <strain evidence="1 2">TBRC6557</strain>
    </source>
</reference>
<gene>
    <name evidence="1" type="ORF">HT134_33415</name>
</gene>